<name>A0A517N2A7_9BACT</name>
<dbReference type="InterPro" id="IPR015797">
    <property type="entry name" value="NUDIX_hydrolase-like_dom_sf"/>
</dbReference>
<dbReference type="KEGG" id="amob:HG15A2_46320"/>
<dbReference type="CDD" id="cd03674">
    <property type="entry name" value="NUDIX_Hydrolase"/>
    <property type="match status" value="1"/>
</dbReference>
<dbReference type="SUPFAM" id="SSF55811">
    <property type="entry name" value="Nudix"/>
    <property type="match status" value="1"/>
</dbReference>
<proteinExistence type="predicted"/>
<dbReference type="PROSITE" id="PS51462">
    <property type="entry name" value="NUDIX"/>
    <property type="match status" value="1"/>
</dbReference>
<organism evidence="2 3">
    <name type="scientific">Adhaeretor mobilis</name>
    <dbReference type="NCBI Taxonomy" id="1930276"/>
    <lineage>
        <taxon>Bacteria</taxon>
        <taxon>Pseudomonadati</taxon>
        <taxon>Planctomycetota</taxon>
        <taxon>Planctomycetia</taxon>
        <taxon>Pirellulales</taxon>
        <taxon>Lacipirellulaceae</taxon>
        <taxon>Adhaeretor</taxon>
    </lineage>
</organism>
<feature type="domain" description="Nudix hydrolase" evidence="1">
    <location>
        <begin position="44"/>
        <end position="183"/>
    </location>
</feature>
<accession>A0A517N2A7</accession>
<reference evidence="2 3" key="1">
    <citation type="submission" date="2019-02" db="EMBL/GenBank/DDBJ databases">
        <title>Deep-cultivation of Planctomycetes and their phenomic and genomic characterization uncovers novel biology.</title>
        <authorList>
            <person name="Wiegand S."/>
            <person name="Jogler M."/>
            <person name="Boedeker C."/>
            <person name="Pinto D."/>
            <person name="Vollmers J."/>
            <person name="Rivas-Marin E."/>
            <person name="Kohn T."/>
            <person name="Peeters S.H."/>
            <person name="Heuer A."/>
            <person name="Rast P."/>
            <person name="Oberbeckmann S."/>
            <person name="Bunk B."/>
            <person name="Jeske O."/>
            <person name="Meyerdierks A."/>
            <person name="Storesund J.E."/>
            <person name="Kallscheuer N."/>
            <person name="Luecker S."/>
            <person name="Lage O.M."/>
            <person name="Pohl T."/>
            <person name="Merkel B.J."/>
            <person name="Hornburger P."/>
            <person name="Mueller R.-W."/>
            <person name="Bruemmer F."/>
            <person name="Labrenz M."/>
            <person name="Spormann A.M."/>
            <person name="Op den Camp H."/>
            <person name="Overmann J."/>
            <person name="Amann R."/>
            <person name="Jetten M.S.M."/>
            <person name="Mascher T."/>
            <person name="Medema M.H."/>
            <person name="Devos D.P."/>
            <person name="Kaster A.-K."/>
            <person name="Ovreas L."/>
            <person name="Rohde M."/>
            <person name="Galperin M.Y."/>
            <person name="Jogler C."/>
        </authorList>
    </citation>
    <scope>NUCLEOTIDE SEQUENCE [LARGE SCALE GENOMIC DNA]</scope>
    <source>
        <strain evidence="2 3">HG15A2</strain>
    </source>
</reference>
<dbReference type="AlphaFoldDB" id="A0A517N2A7"/>
<gene>
    <name evidence="2" type="ORF">HG15A2_46320</name>
</gene>
<dbReference type="Proteomes" id="UP000319852">
    <property type="component" value="Chromosome"/>
</dbReference>
<dbReference type="RefSeq" id="WP_145063375.1">
    <property type="nucleotide sequence ID" value="NZ_CP036263.1"/>
</dbReference>
<keyword evidence="3" id="KW-1185">Reference proteome</keyword>
<dbReference type="Pfam" id="PF00293">
    <property type="entry name" value="NUDIX"/>
    <property type="match status" value="1"/>
</dbReference>
<dbReference type="InterPro" id="IPR000086">
    <property type="entry name" value="NUDIX_hydrolase_dom"/>
</dbReference>
<dbReference type="PANTHER" id="PTHR43736:SF1">
    <property type="entry name" value="DIHYDRONEOPTERIN TRIPHOSPHATE DIPHOSPHATASE"/>
    <property type="match status" value="1"/>
</dbReference>
<evidence type="ECO:0000259" key="1">
    <source>
        <dbReference type="PROSITE" id="PS51462"/>
    </source>
</evidence>
<dbReference type="Gene3D" id="3.90.79.10">
    <property type="entry name" value="Nucleoside Triphosphate Pyrophosphohydrolase"/>
    <property type="match status" value="1"/>
</dbReference>
<sequence length="186" mass="21173">MHRQPLLDLLTQYEQQYSEESAVVAQIRALVENAEDCFDRTCRPGHITGSAWVMSTDRSRCLLVHHGKLVKWLQPGGHADGDTDVARVAMKEAAEETGLRSLMLADLLPLDVDVHVIPERCDVQGQLIEDAHEHHDIRFLVLASEKEAPTVSHESRDVRWFTEAEFREITQEESVLRLWRKAAAWG</sequence>
<dbReference type="OrthoDB" id="9787476at2"/>
<evidence type="ECO:0000313" key="2">
    <source>
        <dbReference type="EMBL" id="QDT01290.1"/>
    </source>
</evidence>
<evidence type="ECO:0000313" key="3">
    <source>
        <dbReference type="Proteomes" id="UP000319852"/>
    </source>
</evidence>
<protein>
    <submittedName>
        <fullName evidence="2">NUDIX domain protein</fullName>
    </submittedName>
</protein>
<dbReference type="PANTHER" id="PTHR43736">
    <property type="entry name" value="ADP-RIBOSE PYROPHOSPHATASE"/>
    <property type="match status" value="1"/>
</dbReference>
<dbReference type="EMBL" id="CP036263">
    <property type="protein sequence ID" value="QDT01290.1"/>
    <property type="molecule type" value="Genomic_DNA"/>
</dbReference>